<keyword evidence="1" id="KW-0805">Transcription regulation</keyword>
<keyword evidence="2" id="KW-0238">DNA-binding</keyword>
<accession>A0ABY4YP00</accession>
<evidence type="ECO:0000256" key="1">
    <source>
        <dbReference type="ARBA" id="ARBA00023015"/>
    </source>
</evidence>
<dbReference type="InterPro" id="IPR036390">
    <property type="entry name" value="WH_DNA-bd_sf"/>
</dbReference>
<dbReference type="InterPro" id="IPR036388">
    <property type="entry name" value="WH-like_DNA-bd_sf"/>
</dbReference>
<reference evidence="6" key="1">
    <citation type="submission" date="2022-06" db="EMBL/GenBank/DDBJ databases">
        <title>Ornithinimicrobium HY1793.</title>
        <authorList>
            <person name="Huang Y."/>
        </authorList>
    </citation>
    <scope>NUCLEOTIDE SEQUENCE</scope>
    <source>
        <strain evidence="6">HY1793</strain>
    </source>
</reference>
<evidence type="ECO:0000256" key="3">
    <source>
        <dbReference type="ARBA" id="ARBA00023163"/>
    </source>
</evidence>
<evidence type="ECO:0000313" key="6">
    <source>
        <dbReference type="EMBL" id="USQ78508.1"/>
    </source>
</evidence>
<sequence length="147" mass="15823">MFEGREPIYHQIAEAIRGEVLSGALEEEDQVMSTTQYATTYRINPATAAKAFAQLVDEGVLYKRRGVGMFVAPGAAEALRSQRRQAFFAERLDPVIREAGLLGLSTSDLSAYLESHAAPTVAPTTTSPATVAPTTISPAPQTTKEPR</sequence>
<dbReference type="PROSITE" id="PS50949">
    <property type="entry name" value="HTH_GNTR"/>
    <property type="match status" value="1"/>
</dbReference>
<dbReference type="PANTHER" id="PTHR38445:SF10">
    <property type="entry name" value="GNTR-FAMILY TRANSCRIPTIONAL REGULATOR"/>
    <property type="match status" value="1"/>
</dbReference>
<evidence type="ECO:0000313" key="7">
    <source>
        <dbReference type="Proteomes" id="UP001056455"/>
    </source>
</evidence>
<dbReference type="CDD" id="cd07377">
    <property type="entry name" value="WHTH_GntR"/>
    <property type="match status" value="1"/>
</dbReference>
<evidence type="ECO:0000259" key="5">
    <source>
        <dbReference type="PROSITE" id="PS50949"/>
    </source>
</evidence>
<evidence type="ECO:0000256" key="2">
    <source>
        <dbReference type="ARBA" id="ARBA00023125"/>
    </source>
</evidence>
<feature type="region of interest" description="Disordered" evidence="4">
    <location>
        <begin position="119"/>
        <end position="147"/>
    </location>
</feature>
<keyword evidence="7" id="KW-1185">Reference proteome</keyword>
<keyword evidence="3" id="KW-0804">Transcription</keyword>
<feature type="compositionally biased region" description="Low complexity" evidence="4">
    <location>
        <begin position="119"/>
        <end position="140"/>
    </location>
</feature>
<dbReference type="SUPFAM" id="SSF46785">
    <property type="entry name" value="Winged helix' DNA-binding domain"/>
    <property type="match status" value="1"/>
</dbReference>
<dbReference type="RefSeq" id="WP_252591306.1">
    <property type="nucleotide sequence ID" value="NZ_CP099489.1"/>
</dbReference>
<dbReference type="SMART" id="SM00345">
    <property type="entry name" value="HTH_GNTR"/>
    <property type="match status" value="1"/>
</dbReference>
<dbReference type="EMBL" id="CP099489">
    <property type="protein sequence ID" value="USQ78508.1"/>
    <property type="molecule type" value="Genomic_DNA"/>
</dbReference>
<organism evidence="6 7">
    <name type="scientific">Ornithinimicrobium faecis</name>
    <dbReference type="NCBI Taxonomy" id="2934158"/>
    <lineage>
        <taxon>Bacteria</taxon>
        <taxon>Bacillati</taxon>
        <taxon>Actinomycetota</taxon>
        <taxon>Actinomycetes</taxon>
        <taxon>Micrococcales</taxon>
        <taxon>Ornithinimicrobiaceae</taxon>
        <taxon>Ornithinimicrobium</taxon>
    </lineage>
</organism>
<evidence type="ECO:0000256" key="4">
    <source>
        <dbReference type="SAM" id="MobiDB-lite"/>
    </source>
</evidence>
<gene>
    <name evidence="6" type="ORF">NF556_12755</name>
</gene>
<dbReference type="InterPro" id="IPR000524">
    <property type="entry name" value="Tscrpt_reg_HTH_GntR"/>
</dbReference>
<dbReference type="PANTHER" id="PTHR38445">
    <property type="entry name" value="HTH-TYPE TRANSCRIPTIONAL REPRESSOR YTRA"/>
    <property type="match status" value="1"/>
</dbReference>
<feature type="domain" description="HTH gntR-type" evidence="5">
    <location>
        <begin position="6"/>
        <end position="74"/>
    </location>
</feature>
<protein>
    <submittedName>
        <fullName evidence="6">GntR family transcriptional regulator</fullName>
    </submittedName>
</protein>
<dbReference type="Pfam" id="PF00392">
    <property type="entry name" value="GntR"/>
    <property type="match status" value="1"/>
</dbReference>
<name>A0ABY4YP00_9MICO</name>
<dbReference type="Gene3D" id="1.10.10.10">
    <property type="entry name" value="Winged helix-like DNA-binding domain superfamily/Winged helix DNA-binding domain"/>
    <property type="match status" value="1"/>
</dbReference>
<proteinExistence type="predicted"/>
<dbReference type="Proteomes" id="UP001056455">
    <property type="component" value="Chromosome"/>
</dbReference>